<comment type="cofactor">
    <cofactor evidence="1 6">
        <name>pyridoxal 5'-phosphate</name>
        <dbReference type="ChEBI" id="CHEBI:597326"/>
    </cofactor>
</comment>
<accession>H8KTL0</accession>
<dbReference type="Gene3D" id="3.40.640.10">
    <property type="entry name" value="Type I PLP-dependent aspartate aminotransferase-like (Major domain)"/>
    <property type="match status" value="1"/>
</dbReference>
<dbReference type="GO" id="GO:0016740">
    <property type="term" value="F:transferase activity"/>
    <property type="evidence" value="ECO:0007669"/>
    <property type="project" value="UniProtKB-KW"/>
</dbReference>
<sequence>MPSIEKYLDDRIGHLKETHAFRQLKTEDNLIDFSSNDYLGLSRSTELKHLLATELDNHPHSLIGSTGSRLISGNTAYAEALEDRLAQFHKAEAGLLYNSGYDANLGFFSSIPQKGDTIILDEKIHACIIDGSRLSYANRFKFRHNDLDSLEKKLKVAKGRIFIGIESVYSMDGDSPDLLGIVTLAEKYNANIIIDEAHSAGVLGENGKGLVSSLGLEDKIFARIHTFGKAIGSHGAVILGSKNLRDYLINTSRSFIFTTAAPFHTLASIKVAYDYLNQHPELQKHLIHKIDLFKYRLRKDINLIRSNTSIQSIVITGNEEVMRAGAYLKNKGFSLGAVRSPAVAEGAERLRVCLHLYNSVEEINELAKEINQYL</sequence>
<dbReference type="STRING" id="929556.Solca_1382"/>
<dbReference type="OrthoDB" id="9807157at2"/>
<dbReference type="InterPro" id="IPR015424">
    <property type="entry name" value="PyrdxlP-dep_Trfase"/>
</dbReference>
<dbReference type="InterPro" id="IPR050087">
    <property type="entry name" value="AON_synthase_class-II"/>
</dbReference>
<name>H8KTL0_SOLCM</name>
<evidence type="ECO:0000256" key="1">
    <source>
        <dbReference type="ARBA" id="ARBA00001933"/>
    </source>
</evidence>
<keyword evidence="5 6" id="KW-0663">Pyridoxal phosphate</keyword>
<gene>
    <name evidence="8" type="ordered locus">Solca_1382</name>
</gene>
<evidence type="ECO:0000256" key="4">
    <source>
        <dbReference type="ARBA" id="ARBA00022679"/>
    </source>
</evidence>
<evidence type="ECO:0000259" key="7">
    <source>
        <dbReference type="Pfam" id="PF00155"/>
    </source>
</evidence>
<dbReference type="PROSITE" id="PS00599">
    <property type="entry name" value="AA_TRANSFER_CLASS_2"/>
    <property type="match status" value="1"/>
</dbReference>
<comment type="similarity">
    <text evidence="3">Belongs to the class-II pyridoxal-phosphate-dependent aminotransferase family. BioF subfamily.</text>
</comment>
<dbReference type="RefSeq" id="WP_014679695.1">
    <property type="nucleotide sequence ID" value="NC_017770.1"/>
</dbReference>
<dbReference type="PANTHER" id="PTHR13693:SF77">
    <property type="entry name" value="8-AMINO-7-OXONONANOATE SYNTHASE"/>
    <property type="match status" value="1"/>
</dbReference>
<dbReference type="eggNOG" id="COG0156">
    <property type="taxonomic scope" value="Bacteria"/>
</dbReference>
<dbReference type="InterPro" id="IPR015422">
    <property type="entry name" value="PyrdxlP-dep_Trfase_small"/>
</dbReference>
<dbReference type="HOGENOM" id="CLU_015846_11_2_10"/>
<evidence type="ECO:0000313" key="8">
    <source>
        <dbReference type="EMBL" id="AFD06468.1"/>
    </source>
</evidence>
<evidence type="ECO:0000256" key="3">
    <source>
        <dbReference type="ARBA" id="ARBA00010008"/>
    </source>
</evidence>
<dbReference type="Gene3D" id="3.90.1150.10">
    <property type="entry name" value="Aspartate Aminotransferase, domain 1"/>
    <property type="match status" value="1"/>
</dbReference>
<dbReference type="GO" id="GO:0030170">
    <property type="term" value="F:pyridoxal phosphate binding"/>
    <property type="evidence" value="ECO:0007669"/>
    <property type="project" value="InterPro"/>
</dbReference>
<evidence type="ECO:0000256" key="2">
    <source>
        <dbReference type="ARBA" id="ARBA00005189"/>
    </source>
</evidence>
<organism evidence="8 9">
    <name type="scientific">Solitalea canadensis (strain ATCC 29591 / DSM 3403 / JCM 21819 / LMG 8368 / NBRC 15130 / NCIMB 12057 / USAM 9D)</name>
    <name type="common">Flexibacter canadensis</name>
    <dbReference type="NCBI Taxonomy" id="929556"/>
    <lineage>
        <taxon>Bacteria</taxon>
        <taxon>Pseudomonadati</taxon>
        <taxon>Bacteroidota</taxon>
        <taxon>Sphingobacteriia</taxon>
        <taxon>Sphingobacteriales</taxon>
        <taxon>Sphingobacteriaceae</taxon>
        <taxon>Solitalea</taxon>
    </lineage>
</organism>
<evidence type="ECO:0000256" key="5">
    <source>
        <dbReference type="ARBA" id="ARBA00022898"/>
    </source>
</evidence>
<dbReference type="PANTHER" id="PTHR13693">
    <property type="entry name" value="CLASS II AMINOTRANSFERASE/8-AMINO-7-OXONONANOATE SYNTHASE"/>
    <property type="match status" value="1"/>
</dbReference>
<dbReference type="InterPro" id="IPR001917">
    <property type="entry name" value="Aminotrans_II_pyridoxalP_BS"/>
</dbReference>
<comment type="pathway">
    <text evidence="2">Lipid metabolism.</text>
</comment>
<evidence type="ECO:0000256" key="6">
    <source>
        <dbReference type="RuleBase" id="RU003693"/>
    </source>
</evidence>
<keyword evidence="4" id="KW-0808">Transferase</keyword>
<dbReference type="GO" id="GO:0009102">
    <property type="term" value="P:biotin biosynthetic process"/>
    <property type="evidence" value="ECO:0007669"/>
    <property type="project" value="TreeGrafter"/>
</dbReference>
<dbReference type="SUPFAM" id="SSF53383">
    <property type="entry name" value="PLP-dependent transferases"/>
    <property type="match status" value="1"/>
</dbReference>
<feature type="domain" description="Aminotransferase class I/classII large" evidence="7">
    <location>
        <begin position="29"/>
        <end position="368"/>
    </location>
</feature>
<dbReference type="EMBL" id="CP003349">
    <property type="protein sequence ID" value="AFD06468.1"/>
    <property type="molecule type" value="Genomic_DNA"/>
</dbReference>
<evidence type="ECO:0000313" key="9">
    <source>
        <dbReference type="Proteomes" id="UP000007590"/>
    </source>
</evidence>
<dbReference type="InterPro" id="IPR015421">
    <property type="entry name" value="PyrdxlP-dep_Trfase_major"/>
</dbReference>
<dbReference type="AlphaFoldDB" id="H8KTL0"/>
<dbReference type="Pfam" id="PF00155">
    <property type="entry name" value="Aminotran_1_2"/>
    <property type="match status" value="1"/>
</dbReference>
<dbReference type="KEGG" id="scn:Solca_1382"/>
<proteinExistence type="inferred from homology"/>
<dbReference type="Proteomes" id="UP000007590">
    <property type="component" value="Chromosome"/>
</dbReference>
<keyword evidence="9" id="KW-1185">Reference proteome</keyword>
<dbReference type="InterPro" id="IPR004839">
    <property type="entry name" value="Aminotransferase_I/II_large"/>
</dbReference>
<reference evidence="8" key="1">
    <citation type="submission" date="2012-02" db="EMBL/GenBank/DDBJ databases">
        <title>The complete genome of Solitalea canadensis DSM 3403.</title>
        <authorList>
            <consortium name="US DOE Joint Genome Institute (JGI-PGF)"/>
            <person name="Lucas S."/>
            <person name="Copeland A."/>
            <person name="Lapidus A."/>
            <person name="Glavina del Rio T."/>
            <person name="Dalin E."/>
            <person name="Tice H."/>
            <person name="Bruce D."/>
            <person name="Goodwin L."/>
            <person name="Pitluck S."/>
            <person name="Peters L."/>
            <person name="Ovchinnikova G."/>
            <person name="Lu M."/>
            <person name="Kyrpides N."/>
            <person name="Mavromatis K."/>
            <person name="Ivanova N."/>
            <person name="Brettin T."/>
            <person name="Detter J.C."/>
            <person name="Han C."/>
            <person name="Larimer F."/>
            <person name="Land M."/>
            <person name="Hauser L."/>
            <person name="Markowitz V."/>
            <person name="Cheng J.-F."/>
            <person name="Hugenholtz P."/>
            <person name="Woyke T."/>
            <person name="Wu D."/>
            <person name="Spring S."/>
            <person name="Schroeder M."/>
            <person name="Kopitz M."/>
            <person name="Brambilla E."/>
            <person name="Klenk H.-P."/>
            <person name="Eisen J.A."/>
        </authorList>
    </citation>
    <scope>NUCLEOTIDE SEQUENCE</scope>
    <source>
        <strain evidence="8">DSM 3403</strain>
    </source>
</reference>
<protein>
    <submittedName>
        <fullName evidence="8">7-keto-8-aminopelargonate synthetase-like enzyme</fullName>
    </submittedName>
</protein>